<sequence>MRKSHKLVAAAVLLSGSTFWYLNQENESYDGNDVSDTALTPISDSPPDIGAITDITEKKQTFFDYLRPGVAIENARIVKERKRILQLQQALDEQSLTYEQIETAKRIGRLYNLEPKEVTYEWVEQILQRVDVLPESLVLTQAANESAWGTSRFAKEANNYFGQWCYSNGCGLVPLQRGEGKTHEVAKFSSPQQSIHGYFMNVNRNNAYSDLRAIRKQLRESGASPLTEVSALAMTNGLLRYSERGEAYVKDLQAMIRHNEEFWTSK</sequence>
<accession>A0A9X3HZ72</accession>
<dbReference type="Pfam" id="PF01832">
    <property type="entry name" value="Glucosaminidase"/>
    <property type="match status" value="1"/>
</dbReference>
<dbReference type="InterPro" id="IPR002901">
    <property type="entry name" value="MGlyc_endo_b_GlcNAc-like_dom"/>
</dbReference>
<dbReference type="GO" id="GO:0004040">
    <property type="term" value="F:amidase activity"/>
    <property type="evidence" value="ECO:0007669"/>
    <property type="project" value="InterPro"/>
</dbReference>
<organism evidence="2 3">
    <name type="scientific">Vibrio qingdaonensis</name>
    <dbReference type="NCBI Taxonomy" id="2829491"/>
    <lineage>
        <taxon>Bacteria</taxon>
        <taxon>Pseudomonadati</taxon>
        <taxon>Pseudomonadota</taxon>
        <taxon>Gammaproteobacteria</taxon>
        <taxon>Vibrionales</taxon>
        <taxon>Vibrionaceae</taxon>
        <taxon>Vibrio</taxon>
    </lineage>
</organism>
<dbReference type="Gene3D" id="1.10.530.10">
    <property type="match status" value="1"/>
</dbReference>
<reference evidence="2" key="1">
    <citation type="submission" date="2022-02" db="EMBL/GenBank/DDBJ databases">
        <title>Vibrio sp. nov, a new bacterium isolated from seawater.</title>
        <authorList>
            <person name="Yuan Y."/>
        </authorList>
    </citation>
    <scope>NUCLEOTIDE SEQUENCE</scope>
    <source>
        <strain evidence="2">ZSDZ65</strain>
    </source>
</reference>
<dbReference type="RefSeq" id="WP_265677072.1">
    <property type="nucleotide sequence ID" value="NZ_JAKRRY010000040.1"/>
</dbReference>
<name>A0A9X3HZ72_9VIBR</name>
<dbReference type="AlphaFoldDB" id="A0A9X3HZ72"/>
<dbReference type="InterPro" id="IPR053195">
    <property type="entry name" value="Bax-like"/>
</dbReference>
<proteinExistence type="predicted"/>
<keyword evidence="3" id="KW-1185">Reference proteome</keyword>
<protein>
    <submittedName>
        <fullName evidence="2">Glucosaminidase domain-containing protein</fullName>
    </submittedName>
</protein>
<dbReference type="PANTHER" id="PTHR40572">
    <property type="entry name" value="PROTEIN BAX"/>
    <property type="match status" value="1"/>
</dbReference>
<evidence type="ECO:0000313" key="2">
    <source>
        <dbReference type="EMBL" id="MCW8348547.1"/>
    </source>
</evidence>
<dbReference type="PANTHER" id="PTHR40572:SF1">
    <property type="entry name" value="PROTEIN BAX"/>
    <property type="match status" value="1"/>
</dbReference>
<evidence type="ECO:0000313" key="3">
    <source>
        <dbReference type="Proteomes" id="UP001155587"/>
    </source>
</evidence>
<comment type="caution">
    <text evidence="2">The sequence shown here is derived from an EMBL/GenBank/DDBJ whole genome shotgun (WGS) entry which is preliminary data.</text>
</comment>
<gene>
    <name evidence="2" type="ORF">MD535_21405</name>
</gene>
<dbReference type="EMBL" id="JAKRRY010000040">
    <property type="protein sequence ID" value="MCW8348547.1"/>
    <property type="molecule type" value="Genomic_DNA"/>
</dbReference>
<evidence type="ECO:0000259" key="1">
    <source>
        <dbReference type="Pfam" id="PF01832"/>
    </source>
</evidence>
<dbReference type="Proteomes" id="UP001155587">
    <property type="component" value="Unassembled WGS sequence"/>
</dbReference>
<feature type="domain" description="Mannosyl-glycoprotein endo-beta-N-acetylglucosamidase-like" evidence="1">
    <location>
        <begin position="123"/>
        <end position="259"/>
    </location>
</feature>